<dbReference type="SMART" id="SM00220">
    <property type="entry name" value="S_TKc"/>
    <property type="match status" value="1"/>
</dbReference>
<evidence type="ECO:0000256" key="6">
    <source>
        <dbReference type="ARBA" id="ARBA00022840"/>
    </source>
</evidence>
<dbReference type="InterPro" id="IPR008271">
    <property type="entry name" value="Ser/Thr_kinase_AS"/>
</dbReference>
<dbReference type="GO" id="GO:0000245">
    <property type="term" value="P:spliceosomal complex assembly"/>
    <property type="evidence" value="ECO:0007669"/>
    <property type="project" value="TreeGrafter"/>
</dbReference>
<sequence>MDKRKAAVLNAKQQAATRKKKIAKPQPLIKPEELAKKSSTSTPNSPKPSAPLNPLQTHLNHVNTHPPHHTAPEKRSEPLDDSDYSDTDSMISNEEEDLEDYRKGGYHPVSIGDKFSNGRYVIIRKLGWGHFSTVWLARDLQKDRHVALKIVKSAAHYTETAVDEIKLLERVSTANTEAVGRNYVAQLLDHFTHRGPNGTHICMAFEVLGENLLSVIKRYKHRGIPTNIVKQITKQVLLGLEYLHTECNIIHTDLKPENVLVCIPDVERFLRREQSMADIHKCNDSSKRATLASQPLSGTTTRSGSNTPSPASTSTLNVVEQGIKQTEATPPPPSATVNKGSLTKNQKKKLKQKLKKQANKMTSTVIARDRDEEDEGSNTEKSFVSDADSQSADPSADRRVSMDTRIRISQVGDMLDMLELTDAEQQQQPSETVATSVLDITAVPPETPKFAPENGDTFFDSQCASSEHAFDEIVVKIADLGNACWVDHHFTDDIQTRQYRSPEVIVGAKWGISADVWSLACMTFELLTGDYLFDPQSGSRYSKDDDHMAQIVELVGSVPKQLSSSGKYSNEIFNRKGELRHIHKLRHWRLSDVLHDKYHLSRHGADFLSSFLTPMLDLNSEKRVAAGVMVGHPWLAEVKLQHDKSDGLEETLAMMEAPRPWEVWEKRLEQKREEERQTALAKEYEREEANKARRADMIAAAQEKHRQAQASSKGSD</sequence>
<proteinExistence type="predicted"/>
<dbReference type="InterPro" id="IPR017441">
    <property type="entry name" value="Protein_kinase_ATP_BS"/>
</dbReference>
<evidence type="ECO:0000256" key="7">
    <source>
        <dbReference type="ARBA" id="ARBA00047899"/>
    </source>
</evidence>
<reference evidence="12" key="1">
    <citation type="submission" date="2021-06" db="EMBL/GenBank/DDBJ databases">
        <authorList>
            <consortium name="DOE Joint Genome Institute"/>
            <person name="Mondo S.J."/>
            <person name="Amses K.R."/>
            <person name="Simmons D.R."/>
            <person name="Longcore J.E."/>
            <person name="Seto K."/>
            <person name="Alves G.H."/>
            <person name="Bonds A.E."/>
            <person name="Quandt C.A."/>
            <person name="Davis W.J."/>
            <person name="Chang Y."/>
            <person name="Letcher P.M."/>
            <person name="Powell M.J."/>
            <person name="Kuo A."/>
            <person name="Labutti K."/>
            <person name="Pangilinan J."/>
            <person name="Andreopoulos W."/>
            <person name="Tritt A."/>
            <person name="Riley R."/>
            <person name="Hundley H."/>
            <person name="Johnson J."/>
            <person name="Lipzen A."/>
            <person name="Barry K."/>
            <person name="Berbee M.L."/>
            <person name="Buchler N.E."/>
            <person name="Grigoriev I.V."/>
            <person name="Spatafora J.W."/>
            <person name="Stajich J.E."/>
            <person name="James T.Y."/>
        </authorList>
    </citation>
    <scope>NUCLEOTIDE SEQUENCE</scope>
    <source>
        <strain evidence="12">AG</strain>
    </source>
</reference>
<evidence type="ECO:0000256" key="9">
    <source>
        <dbReference type="PROSITE-ProRule" id="PRU10141"/>
    </source>
</evidence>
<name>A0AAD5EEU0_UMBRA</name>
<dbReference type="GO" id="GO:0005524">
    <property type="term" value="F:ATP binding"/>
    <property type="evidence" value="ECO:0007669"/>
    <property type="project" value="UniProtKB-UniRule"/>
</dbReference>
<feature type="compositionally biased region" description="Polar residues" evidence="10">
    <location>
        <begin position="54"/>
        <end position="63"/>
    </location>
</feature>
<evidence type="ECO:0000256" key="3">
    <source>
        <dbReference type="ARBA" id="ARBA00022679"/>
    </source>
</evidence>
<dbReference type="PROSITE" id="PS50011">
    <property type="entry name" value="PROTEIN_KINASE_DOM"/>
    <property type="match status" value="1"/>
</dbReference>
<feature type="region of interest" description="Disordered" evidence="10">
    <location>
        <begin position="281"/>
        <end position="402"/>
    </location>
</feature>
<feature type="compositionally biased region" description="Low complexity" evidence="10">
    <location>
        <begin position="385"/>
        <end position="394"/>
    </location>
</feature>
<evidence type="ECO:0000313" key="13">
    <source>
        <dbReference type="Proteomes" id="UP001206595"/>
    </source>
</evidence>
<dbReference type="AlphaFoldDB" id="A0AAD5EEU0"/>
<feature type="region of interest" description="Disordered" evidence="10">
    <location>
        <begin position="1"/>
        <end position="89"/>
    </location>
</feature>
<feature type="compositionally biased region" description="Polar residues" evidence="10">
    <location>
        <begin position="291"/>
        <end position="328"/>
    </location>
</feature>
<keyword evidence="6 9" id="KW-0067">ATP-binding</keyword>
<dbReference type="GO" id="GO:0005634">
    <property type="term" value="C:nucleus"/>
    <property type="evidence" value="ECO:0007669"/>
    <property type="project" value="TreeGrafter"/>
</dbReference>
<keyword evidence="3" id="KW-0808">Transferase</keyword>
<dbReference type="Pfam" id="PF00069">
    <property type="entry name" value="Pkinase"/>
    <property type="match status" value="2"/>
</dbReference>
<dbReference type="EMBL" id="MU620905">
    <property type="protein sequence ID" value="KAI8581636.1"/>
    <property type="molecule type" value="Genomic_DNA"/>
</dbReference>
<dbReference type="PANTHER" id="PTHR47634:SF9">
    <property type="entry name" value="PROTEIN KINASE DOMAIN-CONTAINING PROTEIN-RELATED"/>
    <property type="match status" value="1"/>
</dbReference>
<feature type="binding site" evidence="9">
    <location>
        <position position="149"/>
    </location>
    <ligand>
        <name>ATP</name>
        <dbReference type="ChEBI" id="CHEBI:30616"/>
    </ligand>
</feature>
<evidence type="ECO:0000256" key="1">
    <source>
        <dbReference type="ARBA" id="ARBA00012513"/>
    </source>
</evidence>
<dbReference type="PROSITE" id="PS00107">
    <property type="entry name" value="PROTEIN_KINASE_ATP"/>
    <property type="match status" value="1"/>
</dbReference>
<dbReference type="EC" id="2.7.11.1" evidence="1"/>
<dbReference type="SUPFAM" id="SSF56112">
    <property type="entry name" value="Protein kinase-like (PK-like)"/>
    <property type="match status" value="1"/>
</dbReference>
<keyword evidence="13" id="KW-1185">Reference proteome</keyword>
<evidence type="ECO:0000313" key="12">
    <source>
        <dbReference type="EMBL" id="KAI8581636.1"/>
    </source>
</evidence>
<dbReference type="InterPro" id="IPR000719">
    <property type="entry name" value="Prot_kinase_dom"/>
</dbReference>
<evidence type="ECO:0000256" key="10">
    <source>
        <dbReference type="SAM" id="MobiDB-lite"/>
    </source>
</evidence>
<dbReference type="RefSeq" id="XP_051446640.1">
    <property type="nucleotide sequence ID" value="XM_051587565.1"/>
</dbReference>
<evidence type="ECO:0000256" key="8">
    <source>
        <dbReference type="ARBA" id="ARBA00048679"/>
    </source>
</evidence>
<dbReference type="GO" id="GO:0004674">
    <property type="term" value="F:protein serine/threonine kinase activity"/>
    <property type="evidence" value="ECO:0007669"/>
    <property type="project" value="UniProtKB-KW"/>
</dbReference>
<gene>
    <name evidence="12" type="ORF">K450DRAFT_232257</name>
</gene>
<evidence type="ECO:0000256" key="4">
    <source>
        <dbReference type="ARBA" id="ARBA00022741"/>
    </source>
</evidence>
<keyword evidence="4 9" id="KW-0547">Nucleotide-binding</keyword>
<dbReference type="PROSITE" id="PS00108">
    <property type="entry name" value="PROTEIN_KINASE_ST"/>
    <property type="match status" value="1"/>
</dbReference>
<dbReference type="GO" id="GO:0005737">
    <property type="term" value="C:cytoplasm"/>
    <property type="evidence" value="ECO:0007669"/>
    <property type="project" value="TreeGrafter"/>
</dbReference>
<dbReference type="Proteomes" id="UP001206595">
    <property type="component" value="Unassembled WGS sequence"/>
</dbReference>
<keyword evidence="5" id="KW-0418">Kinase</keyword>
<protein>
    <recommendedName>
        <fullName evidence="1">non-specific serine/threonine protein kinase</fullName>
        <ecNumber evidence="1">2.7.11.1</ecNumber>
    </recommendedName>
</protein>
<feature type="domain" description="Protein kinase" evidence="11">
    <location>
        <begin position="120"/>
        <end position="635"/>
    </location>
</feature>
<dbReference type="Gene3D" id="1.10.510.10">
    <property type="entry name" value="Transferase(Phosphotransferase) domain 1"/>
    <property type="match status" value="1"/>
</dbReference>
<dbReference type="Gene3D" id="3.30.200.20">
    <property type="entry name" value="Phosphorylase Kinase, domain 1"/>
    <property type="match status" value="1"/>
</dbReference>
<evidence type="ECO:0000259" key="11">
    <source>
        <dbReference type="PROSITE" id="PS50011"/>
    </source>
</evidence>
<dbReference type="FunFam" id="1.10.510.10:FF:000409">
    <property type="entry name" value="CMGC/SRPK protein kinase"/>
    <property type="match status" value="1"/>
</dbReference>
<evidence type="ECO:0000256" key="2">
    <source>
        <dbReference type="ARBA" id="ARBA00022527"/>
    </source>
</evidence>
<comment type="catalytic activity">
    <reaction evidence="7">
        <text>L-threonyl-[protein] + ATP = O-phospho-L-threonyl-[protein] + ADP + H(+)</text>
        <dbReference type="Rhea" id="RHEA:46608"/>
        <dbReference type="Rhea" id="RHEA-COMP:11060"/>
        <dbReference type="Rhea" id="RHEA-COMP:11605"/>
        <dbReference type="ChEBI" id="CHEBI:15378"/>
        <dbReference type="ChEBI" id="CHEBI:30013"/>
        <dbReference type="ChEBI" id="CHEBI:30616"/>
        <dbReference type="ChEBI" id="CHEBI:61977"/>
        <dbReference type="ChEBI" id="CHEBI:456216"/>
        <dbReference type="EC" id="2.7.11.1"/>
    </reaction>
</comment>
<comment type="caution">
    <text evidence="12">The sequence shown here is derived from an EMBL/GenBank/DDBJ whole genome shotgun (WGS) entry which is preliminary data.</text>
</comment>
<accession>A0AAD5EEU0</accession>
<feature type="compositionally biased region" description="Basic residues" evidence="10">
    <location>
        <begin position="345"/>
        <end position="358"/>
    </location>
</feature>
<reference evidence="12" key="2">
    <citation type="journal article" date="2022" name="Proc. Natl. Acad. Sci. U.S.A.">
        <title>Diploid-dominant life cycles characterize the early evolution of Fungi.</title>
        <authorList>
            <person name="Amses K.R."/>
            <person name="Simmons D.R."/>
            <person name="Longcore J.E."/>
            <person name="Mondo S.J."/>
            <person name="Seto K."/>
            <person name="Jeronimo G.H."/>
            <person name="Bonds A.E."/>
            <person name="Quandt C.A."/>
            <person name="Davis W.J."/>
            <person name="Chang Y."/>
            <person name="Federici B.A."/>
            <person name="Kuo A."/>
            <person name="LaButti K."/>
            <person name="Pangilinan J."/>
            <person name="Andreopoulos W."/>
            <person name="Tritt A."/>
            <person name="Riley R."/>
            <person name="Hundley H."/>
            <person name="Johnson J."/>
            <person name="Lipzen A."/>
            <person name="Barry K."/>
            <person name="Lang B.F."/>
            <person name="Cuomo C.A."/>
            <person name="Buchler N.E."/>
            <person name="Grigoriev I.V."/>
            <person name="Spatafora J.W."/>
            <person name="Stajich J.E."/>
            <person name="James T.Y."/>
        </authorList>
    </citation>
    <scope>NUCLEOTIDE SEQUENCE</scope>
    <source>
        <strain evidence="12">AG</strain>
    </source>
</reference>
<dbReference type="GeneID" id="75912910"/>
<dbReference type="GO" id="GO:0050684">
    <property type="term" value="P:regulation of mRNA processing"/>
    <property type="evidence" value="ECO:0007669"/>
    <property type="project" value="TreeGrafter"/>
</dbReference>
<keyword evidence="2" id="KW-0723">Serine/threonine-protein kinase</keyword>
<organism evidence="12 13">
    <name type="scientific">Umbelopsis ramanniana AG</name>
    <dbReference type="NCBI Taxonomy" id="1314678"/>
    <lineage>
        <taxon>Eukaryota</taxon>
        <taxon>Fungi</taxon>
        <taxon>Fungi incertae sedis</taxon>
        <taxon>Mucoromycota</taxon>
        <taxon>Mucoromycotina</taxon>
        <taxon>Umbelopsidomycetes</taxon>
        <taxon>Umbelopsidales</taxon>
        <taxon>Umbelopsidaceae</taxon>
        <taxon>Umbelopsis</taxon>
    </lineage>
</organism>
<dbReference type="FunFam" id="3.30.200.20:FF:000076">
    <property type="entry name" value="CMGC/SRPK protein kinase"/>
    <property type="match status" value="1"/>
</dbReference>
<evidence type="ECO:0000256" key="5">
    <source>
        <dbReference type="ARBA" id="ARBA00022777"/>
    </source>
</evidence>
<dbReference type="InterPro" id="IPR011009">
    <property type="entry name" value="Kinase-like_dom_sf"/>
</dbReference>
<dbReference type="PANTHER" id="PTHR47634">
    <property type="entry name" value="PROTEIN KINASE DOMAIN-CONTAINING PROTEIN-RELATED"/>
    <property type="match status" value="1"/>
</dbReference>
<comment type="catalytic activity">
    <reaction evidence="8">
        <text>L-seryl-[protein] + ATP = O-phospho-L-seryl-[protein] + ADP + H(+)</text>
        <dbReference type="Rhea" id="RHEA:17989"/>
        <dbReference type="Rhea" id="RHEA-COMP:9863"/>
        <dbReference type="Rhea" id="RHEA-COMP:11604"/>
        <dbReference type="ChEBI" id="CHEBI:15378"/>
        <dbReference type="ChEBI" id="CHEBI:29999"/>
        <dbReference type="ChEBI" id="CHEBI:30616"/>
        <dbReference type="ChEBI" id="CHEBI:83421"/>
        <dbReference type="ChEBI" id="CHEBI:456216"/>
        <dbReference type="EC" id="2.7.11.1"/>
    </reaction>
</comment>
<dbReference type="InterPro" id="IPR051334">
    <property type="entry name" value="SRPK"/>
</dbReference>